<dbReference type="AlphaFoldDB" id="E0ULT6"/>
<evidence type="ECO:0000313" key="9">
    <source>
        <dbReference type="Proteomes" id="UP000008206"/>
    </source>
</evidence>
<evidence type="ECO:0000256" key="3">
    <source>
        <dbReference type="ARBA" id="ARBA00022553"/>
    </source>
</evidence>
<dbReference type="InterPro" id="IPR036890">
    <property type="entry name" value="HATPase_C_sf"/>
</dbReference>
<dbReference type="InterPro" id="IPR005467">
    <property type="entry name" value="His_kinase_dom"/>
</dbReference>
<dbReference type="CDD" id="cd00082">
    <property type="entry name" value="HisKA"/>
    <property type="match status" value="1"/>
</dbReference>
<evidence type="ECO:0000259" key="7">
    <source>
        <dbReference type="PROSITE" id="PS50109"/>
    </source>
</evidence>
<keyword evidence="6" id="KW-0902">Two-component regulatory system</keyword>
<dbReference type="Pfam" id="PF02518">
    <property type="entry name" value="HATPase_c"/>
    <property type="match status" value="1"/>
</dbReference>
<dbReference type="OrthoDB" id="572021at2"/>
<dbReference type="InterPro" id="IPR004358">
    <property type="entry name" value="Sig_transdc_His_kin-like_C"/>
</dbReference>
<sequence>MVSSKSENHLAQEDKLCQQNQVLLNISHELRNPLTIITGYIEMLGATRLDSKQQQYLKGIERSSDFLMGLTDEILSILRSKEEQEKLRLSRIDLGDFLQSLRDIYEPLAQKKGLGFFLEVSELPQVRGDVVKLEQVLGNLLNNAIKFTEKGWIRLQVNVFAQDGQTALVTFRVVDTGIGMSASESEQIFEAFYQATWGSGGVGIGLAISKTLCEKMGGRLDVKSSPGVGSVFEVCLPMKLENRLFCCYELGLEEGLSTLNRDIVINLKKMASRGDFCLLKSYIKTRIMPFNNQTSQILLTLVDQFRLDLIVDLLPNYTENIG</sequence>
<evidence type="ECO:0000256" key="2">
    <source>
        <dbReference type="ARBA" id="ARBA00012438"/>
    </source>
</evidence>
<dbReference type="PRINTS" id="PR00344">
    <property type="entry name" value="BCTRLSENSOR"/>
</dbReference>
<proteinExistence type="predicted"/>
<dbReference type="InterPro" id="IPR036097">
    <property type="entry name" value="HisK_dim/P_sf"/>
</dbReference>
<comment type="catalytic activity">
    <reaction evidence="1">
        <text>ATP + protein L-histidine = ADP + protein N-phospho-L-histidine.</text>
        <dbReference type="EC" id="2.7.13.3"/>
    </reaction>
</comment>
<dbReference type="Gene3D" id="3.30.565.10">
    <property type="entry name" value="Histidine kinase-like ATPase, C-terminal domain"/>
    <property type="match status" value="1"/>
</dbReference>
<keyword evidence="9" id="KW-1185">Reference proteome</keyword>
<protein>
    <recommendedName>
        <fullName evidence="2">histidine kinase</fullName>
        <ecNumber evidence="2">2.7.13.3</ecNumber>
    </recommendedName>
</protein>
<evidence type="ECO:0000256" key="4">
    <source>
        <dbReference type="ARBA" id="ARBA00022679"/>
    </source>
</evidence>
<dbReference type="RefSeq" id="WP_013334666.1">
    <property type="nucleotide sequence ID" value="NC_014533.1"/>
</dbReference>
<dbReference type="Gene3D" id="1.10.287.130">
    <property type="match status" value="1"/>
</dbReference>
<evidence type="ECO:0000313" key="8">
    <source>
        <dbReference type="EMBL" id="ADN17916.1"/>
    </source>
</evidence>
<evidence type="ECO:0000256" key="6">
    <source>
        <dbReference type="ARBA" id="ARBA00023012"/>
    </source>
</evidence>
<feature type="domain" description="Histidine kinase" evidence="7">
    <location>
        <begin position="25"/>
        <end position="240"/>
    </location>
</feature>
<keyword evidence="8" id="KW-0614">Plasmid</keyword>
<organism evidence="8 9">
    <name type="scientific">Gloeothece verrucosa (strain PCC 7822)</name>
    <name type="common">Cyanothece sp. (strain PCC 7822)</name>
    <dbReference type="NCBI Taxonomy" id="497965"/>
    <lineage>
        <taxon>Bacteria</taxon>
        <taxon>Bacillati</taxon>
        <taxon>Cyanobacteriota</taxon>
        <taxon>Cyanophyceae</taxon>
        <taxon>Oscillatoriophycideae</taxon>
        <taxon>Chroococcales</taxon>
        <taxon>Aphanothecaceae</taxon>
        <taxon>Gloeothece</taxon>
        <taxon>Gloeothece verrucosa</taxon>
    </lineage>
</organism>
<dbReference type="KEGG" id="cyj:Cyan7822_6074"/>
<dbReference type="HOGENOM" id="CLU_862545_0_0_3"/>
<dbReference type="EC" id="2.7.13.3" evidence="2"/>
<evidence type="ECO:0000256" key="5">
    <source>
        <dbReference type="ARBA" id="ARBA00022777"/>
    </source>
</evidence>
<dbReference type="SMART" id="SM00388">
    <property type="entry name" value="HisKA"/>
    <property type="match status" value="1"/>
</dbReference>
<geneLocation type="plasmid" evidence="8 9">
    <name>Cy782201</name>
</geneLocation>
<dbReference type="SUPFAM" id="SSF55874">
    <property type="entry name" value="ATPase domain of HSP90 chaperone/DNA topoisomerase II/histidine kinase"/>
    <property type="match status" value="1"/>
</dbReference>
<dbReference type="SUPFAM" id="SSF47384">
    <property type="entry name" value="Homodimeric domain of signal transducing histidine kinase"/>
    <property type="match status" value="1"/>
</dbReference>
<dbReference type="EMBL" id="CP002199">
    <property type="protein sequence ID" value="ADN17916.1"/>
    <property type="molecule type" value="Genomic_DNA"/>
</dbReference>
<name>E0ULT6_GLOV7</name>
<dbReference type="Proteomes" id="UP000008206">
    <property type="component" value="Plasmid Cy782201"/>
</dbReference>
<reference evidence="9" key="1">
    <citation type="journal article" date="2011" name="MBio">
        <title>Novel metabolic attributes of the genus Cyanothece, comprising a group of unicellular nitrogen-fixing Cyanobacteria.</title>
        <authorList>
            <person name="Bandyopadhyay A."/>
            <person name="Elvitigala T."/>
            <person name="Welsh E."/>
            <person name="Stockel J."/>
            <person name="Liberton M."/>
            <person name="Min H."/>
            <person name="Sherman L.A."/>
            <person name="Pakrasi H.B."/>
        </authorList>
    </citation>
    <scope>NUCLEOTIDE SEQUENCE [LARGE SCALE GENOMIC DNA]</scope>
    <source>
        <strain evidence="9">PCC 7822</strain>
        <plasmid evidence="9">Cy782201</plasmid>
    </source>
</reference>
<keyword evidence="5 8" id="KW-0418">Kinase</keyword>
<keyword evidence="3" id="KW-0597">Phosphoprotein</keyword>
<evidence type="ECO:0000256" key="1">
    <source>
        <dbReference type="ARBA" id="ARBA00000085"/>
    </source>
</evidence>
<gene>
    <name evidence="8" type="ordered locus">Cyan7822_6074</name>
</gene>
<accession>E0ULT6</accession>
<dbReference type="InterPro" id="IPR003661">
    <property type="entry name" value="HisK_dim/P_dom"/>
</dbReference>
<dbReference type="PROSITE" id="PS50109">
    <property type="entry name" value="HIS_KIN"/>
    <property type="match status" value="1"/>
</dbReference>
<dbReference type="SMART" id="SM00387">
    <property type="entry name" value="HATPase_c"/>
    <property type="match status" value="1"/>
</dbReference>
<dbReference type="PANTHER" id="PTHR43047">
    <property type="entry name" value="TWO-COMPONENT HISTIDINE PROTEIN KINASE"/>
    <property type="match status" value="1"/>
</dbReference>
<dbReference type="Pfam" id="PF00512">
    <property type="entry name" value="HisKA"/>
    <property type="match status" value="1"/>
</dbReference>
<keyword evidence="4" id="KW-0808">Transferase</keyword>
<dbReference type="GO" id="GO:0000155">
    <property type="term" value="F:phosphorelay sensor kinase activity"/>
    <property type="evidence" value="ECO:0007669"/>
    <property type="project" value="InterPro"/>
</dbReference>
<dbReference type="InterPro" id="IPR003594">
    <property type="entry name" value="HATPase_dom"/>
</dbReference>
<dbReference type="CDD" id="cd16922">
    <property type="entry name" value="HATPase_EvgS-ArcB-TorS-like"/>
    <property type="match status" value="1"/>
</dbReference>